<evidence type="ECO:0000313" key="4">
    <source>
        <dbReference type="Proteomes" id="UP001595967"/>
    </source>
</evidence>
<keyword evidence="2" id="KW-0732">Signal</keyword>
<dbReference type="Proteomes" id="UP001595967">
    <property type="component" value="Unassembled WGS sequence"/>
</dbReference>
<dbReference type="InterPro" id="IPR003782">
    <property type="entry name" value="SCO1/SenC"/>
</dbReference>
<sequence>MLRTTLLSLALLLGGYGAAAWLTHDFQVWTDEGARRLEVALRPLPLPDVVVDGPGIAPAALPGLLAASGQVTIADFFYTRCKTVCLSLGGSFGEMQAQLQQQGDTGVQLLSISFDGAYDSPPILARYAQTMGAKAPLWRFARVADARQQQQLLRGLGVVVIPDGMGDYEHNAALLVFDARGRMVRIFDLAEQELALNYARHLARQAATPPTATAQPGAA</sequence>
<evidence type="ECO:0000313" key="3">
    <source>
        <dbReference type="EMBL" id="MFC4622217.1"/>
    </source>
</evidence>
<evidence type="ECO:0000256" key="2">
    <source>
        <dbReference type="SAM" id="SignalP"/>
    </source>
</evidence>
<dbReference type="Pfam" id="PF02630">
    <property type="entry name" value="SCO1-SenC"/>
    <property type="match status" value="1"/>
</dbReference>
<dbReference type="EMBL" id="JBHSEW010000006">
    <property type="protein sequence ID" value="MFC4622217.1"/>
    <property type="molecule type" value="Genomic_DNA"/>
</dbReference>
<accession>A0ABV9GW37</accession>
<dbReference type="InterPro" id="IPR036249">
    <property type="entry name" value="Thioredoxin-like_sf"/>
</dbReference>
<feature type="signal peptide" evidence="2">
    <location>
        <begin position="1"/>
        <end position="19"/>
    </location>
</feature>
<proteinExistence type="inferred from homology"/>
<comment type="caution">
    <text evidence="3">The sequence shown here is derived from an EMBL/GenBank/DDBJ whole genome shotgun (WGS) entry which is preliminary data.</text>
</comment>
<evidence type="ECO:0000256" key="1">
    <source>
        <dbReference type="ARBA" id="ARBA00010996"/>
    </source>
</evidence>
<dbReference type="SUPFAM" id="SSF52833">
    <property type="entry name" value="Thioredoxin-like"/>
    <property type="match status" value="1"/>
</dbReference>
<gene>
    <name evidence="3" type="ORF">ACFO3A_08315</name>
</gene>
<protein>
    <submittedName>
        <fullName evidence="3">SCO family protein</fullName>
    </submittedName>
</protein>
<dbReference type="RefSeq" id="WP_377725563.1">
    <property type="nucleotide sequence ID" value="NZ_JBHSEW010000006.1"/>
</dbReference>
<feature type="chain" id="PRO_5047225035" evidence="2">
    <location>
        <begin position="20"/>
        <end position="219"/>
    </location>
</feature>
<organism evidence="3 4">
    <name type="scientific">Comamonas nitrativorans</name>
    <dbReference type="NCBI Taxonomy" id="108437"/>
    <lineage>
        <taxon>Bacteria</taxon>
        <taxon>Pseudomonadati</taxon>
        <taxon>Pseudomonadota</taxon>
        <taxon>Betaproteobacteria</taxon>
        <taxon>Burkholderiales</taxon>
        <taxon>Comamonadaceae</taxon>
        <taxon>Comamonas</taxon>
    </lineage>
</organism>
<dbReference type="Gene3D" id="3.40.30.10">
    <property type="entry name" value="Glutaredoxin"/>
    <property type="match status" value="1"/>
</dbReference>
<dbReference type="CDD" id="cd02968">
    <property type="entry name" value="SCO"/>
    <property type="match status" value="1"/>
</dbReference>
<name>A0ABV9GW37_9BURK</name>
<reference evidence="4" key="1">
    <citation type="journal article" date="2019" name="Int. J. Syst. Evol. Microbiol.">
        <title>The Global Catalogue of Microorganisms (GCM) 10K type strain sequencing project: providing services to taxonomists for standard genome sequencing and annotation.</title>
        <authorList>
            <consortium name="The Broad Institute Genomics Platform"/>
            <consortium name="The Broad Institute Genome Sequencing Center for Infectious Disease"/>
            <person name="Wu L."/>
            <person name="Ma J."/>
        </authorList>
    </citation>
    <scope>NUCLEOTIDE SEQUENCE [LARGE SCALE GENOMIC DNA]</scope>
    <source>
        <strain evidence="4">JCM 11650</strain>
    </source>
</reference>
<keyword evidence="4" id="KW-1185">Reference proteome</keyword>
<comment type="similarity">
    <text evidence="1">Belongs to the SCO1/2 family.</text>
</comment>